<evidence type="ECO:0000313" key="4">
    <source>
        <dbReference type="EMBL" id="HHF53132.1"/>
    </source>
</evidence>
<dbReference type="PANTHER" id="PTHR30053">
    <property type="entry name" value="ELONGATION FACTOR P"/>
    <property type="match status" value="1"/>
</dbReference>
<feature type="domain" description="Translation elongation factor P/YeiP central" evidence="3">
    <location>
        <begin position="1"/>
        <end position="53"/>
    </location>
</feature>
<keyword evidence="4" id="KW-0648">Protein biosynthesis</keyword>
<proteinExistence type="inferred from homology"/>
<dbReference type="InterPro" id="IPR012340">
    <property type="entry name" value="NA-bd_OB-fold"/>
</dbReference>
<dbReference type="PROSITE" id="PS01275">
    <property type="entry name" value="EFP"/>
    <property type="match status" value="1"/>
</dbReference>
<reference evidence="4" key="1">
    <citation type="journal article" date="2020" name="mSystems">
        <title>Genome- and Community-Level Interaction Insights into Carbon Utilization and Element Cycling Functions of Hydrothermarchaeota in Hydrothermal Sediment.</title>
        <authorList>
            <person name="Zhou Z."/>
            <person name="Liu Y."/>
            <person name="Xu W."/>
            <person name="Pan J."/>
            <person name="Luo Z.H."/>
            <person name="Li M."/>
        </authorList>
    </citation>
    <scope>NUCLEOTIDE SEQUENCE [LARGE SCALE GENOMIC DNA]</scope>
    <source>
        <strain evidence="4">HyVt-96</strain>
    </source>
</reference>
<accession>A0A7V5HMS9</accession>
<comment type="similarity">
    <text evidence="1">Belongs to the elongation factor P family.</text>
</comment>
<protein>
    <submittedName>
        <fullName evidence="4">Elongation factor P</fullName>
    </submittedName>
</protein>
<comment type="caution">
    <text evidence="4">The sequence shown here is derived from an EMBL/GenBank/DDBJ whole genome shotgun (WGS) entry which is preliminary data.</text>
</comment>
<dbReference type="CDD" id="cd05794">
    <property type="entry name" value="S1_EF-P_repeat_2"/>
    <property type="match status" value="1"/>
</dbReference>
<dbReference type="SUPFAM" id="SSF50249">
    <property type="entry name" value="Nucleic acid-binding proteins"/>
    <property type="match status" value="2"/>
</dbReference>
<dbReference type="CDD" id="cd04470">
    <property type="entry name" value="S1_EF-P_repeat_1"/>
    <property type="match status" value="1"/>
</dbReference>
<dbReference type="SMART" id="SM00841">
    <property type="entry name" value="Elong-fact-P_C"/>
    <property type="match status" value="1"/>
</dbReference>
<dbReference type="GO" id="GO:0003746">
    <property type="term" value="F:translation elongation factor activity"/>
    <property type="evidence" value="ECO:0007669"/>
    <property type="project" value="UniProtKB-KW"/>
</dbReference>
<dbReference type="FunFam" id="2.40.50.140:FF:000004">
    <property type="entry name" value="Elongation factor P"/>
    <property type="match status" value="1"/>
</dbReference>
<feature type="non-terminal residue" evidence="4">
    <location>
        <position position="1"/>
    </location>
</feature>
<evidence type="ECO:0000259" key="2">
    <source>
        <dbReference type="SMART" id="SM00841"/>
    </source>
</evidence>
<sequence>PAHFSYIEGEFYHFLDSETYEDIIFTKEQIEDFLGYLKEGQEVTVLYAENSPVTIELPTYVVLEVVETDPGLKGDTASGGSKPAKLETGIVVQVPLFIKIGDKIKVDTRNGKYIERVI</sequence>
<dbReference type="Proteomes" id="UP000886050">
    <property type="component" value="Unassembled WGS sequence"/>
</dbReference>
<gene>
    <name evidence="4" type="ORF">ENL43_02055</name>
</gene>
<dbReference type="SMART" id="SM01185">
    <property type="entry name" value="EFP"/>
    <property type="match status" value="1"/>
</dbReference>
<dbReference type="InterPro" id="IPR020599">
    <property type="entry name" value="Transl_elong_fac_P/YeiP"/>
</dbReference>
<dbReference type="InterPro" id="IPR013852">
    <property type="entry name" value="Transl_elong_P/YeiP_CS"/>
</dbReference>
<dbReference type="Gene3D" id="2.40.50.140">
    <property type="entry name" value="Nucleic acid-binding proteins"/>
    <property type="match status" value="2"/>
</dbReference>
<dbReference type="EMBL" id="DRTX01000109">
    <property type="protein sequence ID" value="HHF53132.1"/>
    <property type="molecule type" value="Genomic_DNA"/>
</dbReference>
<feature type="domain" description="Elongation factor P C-terminal" evidence="2">
    <location>
        <begin position="61"/>
        <end position="116"/>
    </location>
</feature>
<name>A0A7V5HMS9_UNCW3</name>
<dbReference type="InterPro" id="IPR015365">
    <property type="entry name" value="Elong-fact-P_C"/>
</dbReference>
<dbReference type="GO" id="GO:0005829">
    <property type="term" value="C:cytosol"/>
    <property type="evidence" value="ECO:0007669"/>
    <property type="project" value="UniProtKB-ARBA"/>
</dbReference>
<dbReference type="Pfam" id="PF09285">
    <property type="entry name" value="Elong-fact-P_C"/>
    <property type="match status" value="1"/>
</dbReference>
<evidence type="ECO:0000256" key="1">
    <source>
        <dbReference type="ARBA" id="ARBA00009479"/>
    </source>
</evidence>
<evidence type="ECO:0000259" key="3">
    <source>
        <dbReference type="SMART" id="SM01185"/>
    </source>
</evidence>
<dbReference type="PANTHER" id="PTHR30053:SF12">
    <property type="entry name" value="ELONGATION FACTOR P (EF-P) FAMILY PROTEIN"/>
    <property type="match status" value="1"/>
</dbReference>
<dbReference type="InterPro" id="IPR001059">
    <property type="entry name" value="Transl_elong_P/YeiP_cen"/>
</dbReference>
<keyword evidence="4" id="KW-0251">Elongation factor</keyword>
<dbReference type="AlphaFoldDB" id="A0A7V5HMS9"/>
<dbReference type="Pfam" id="PF01132">
    <property type="entry name" value="EFP"/>
    <property type="match status" value="1"/>
</dbReference>
<dbReference type="GO" id="GO:0043043">
    <property type="term" value="P:peptide biosynthetic process"/>
    <property type="evidence" value="ECO:0007669"/>
    <property type="project" value="InterPro"/>
</dbReference>
<organism evidence="4">
    <name type="scientific">candidate division WOR-3 bacterium</name>
    <dbReference type="NCBI Taxonomy" id="2052148"/>
    <lineage>
        <taxon>Bacteria</taxon>
        <taxon>Bacteria division WOR-3</taxon>
    </lineage>
</organism>